<dbReference type="Gene3D" id="3.40.930.10">
    <property type="entry name" value="Mannitol-specific EII, Chain A"/>
    <property type="match status" value="1"/>
</dbReference>
<sequence length="265" mass="30399">MDEHEIAYIALHIGSILGNQIAGQNKVSCVLLVSQYHNHTNRLVAQIDNLFGQHLIIRAIVTTYEEFEKLPAPDFLISTLRIPQTMMEWVYISPFLTDRDISALQYKVERVRQKKKRTRLLENLQLISNEALFFHNPTLADENEAIPFMADALHRHGYVDASFVADVFQRERGYSTTFGNIAVPHSMKMNAAKTGLCVVISEKTFPWGNSRVNVVLLFSINQAERALFYDIFDNLIVLLLEPPHLKKASECRTWQEFVSTIIDCF</sequence>
<proteinExistence type="predicted"/>
<gene>
    <name evidence="4" type="ORF">JZM24_13465</name>
</gene>
<keyword evidence="4" id="KW-0813">Transport</keyword>
<keyword evidence="5" id="KW-1185">Reference proteome</keyword>
<keyword evidence="4" id="KW-0762">Sugar transport</keyword>
<protein>
    <submittedName>
        <fullName evidence="4">PTS sugar transporter subunit IIA</fullName>
    </submittedName>
</protein>
<dbReference type="Pfam" id="PF00359">
    <property type="entry name" value="PTS_EIIA_2"/>
    <property type="match status" value="1"/>
</dbReference>
<dbReference type="PANTHER" id="PTHR30185:SF18">
    <property type="entry name" value="TRANSCRIPTIONAL REGULATOR MTLR"/>
    <property type="match status" value="1"/>
</dbReference>
<name>A0ABS5YCY7_9GAMM</name>
<dbReference type="InterPro" id="IPR050661">
    <property type="entry name" value="BglG_antiterminators"/>
</dbReference>
<evidence type="ECO:0000256" key="1">
    <source>
        <dbReference type="ARBA" id="ARBA00023015"/>
    </source>
</evidence>
<keyword evidence="2" id="KW-0804">Transcription</keyword>
<dbReference type="Gene3D" id="3.40.50.2300">
    <property type="match status" value="1"/>
</dbReference>
<dbReference type="PROSITE" id="PS51094">
    <property type="entry name" value="PTS_EIIA_TYPE_2"/>
    <property type="match status" value="1"/>
</dbReference>
<reference evidence="4 5" key="1">
    <citation type="journal article" date="2021" name="Genome Biol. Evol.">
        <title>The evolution of interdependence in a four-way mealybug symbiosis.</title>
        <authorList>
            <person name="Garber A.I."/>
            <person name="Kupper M."/>
            <person name="Laetsch D.R."/>
            <person name="Weldon S.R."/>
            <person name="Ladinsky M.S."/>
            <person name="Bjorkman P.J."/>
            <person name="McCutcheon J.P."/>
        </authorList>
    </citation>
    <scope>NUCLEOTIDE SEQUENCE [LARGE SCALE GENOMIC DNA]</scope>
    <source>
        <strain evidence="4">SOD</strain>
    </source>
</reference>
<evidence type="ECO:0000313" key="5">
    <source>
        <dbReference type="Proteomes" id="UP000811282"/>
    </source>
</evidence>
<dbReference type="RefSeq" id="WP_215670285.1">
    <property type="nucleotide sequence ID" value="NZ_JAFJYC010000002.1"/>
</dbReference>
<dbReference type="PANTHER" id="PTHR30185">
    <property type="entry name" value="CRYPTIC BETA-GLUCOSIDE BGL OPERON ANTITERMINATOR"/>
    <property type="match status" value="1"/>
</dbReference>
<dbReference type="InterPro" id="IPR016152">
    <property type="entry name" value="PTrfase/Anion_transptr"/>
</dbReference>
<accession>A0ABS5YCY7</accession>
<evidence type="ECO:0000256" key="2">
    <source>
        <dbReference type="ARBA" id="ARBA00023163"/>
    </source>
</evidence>
<feature type="domain" description="PTS EIIA type-2" evidence="3">
    <location>
        <begin position="125"/>
        <end position="265"/>
    </location>
</feature>
<evidence type="ECO:0000313" key="4">
    <source>
        <dbReference type="EMBL" id="MBT9432890.1"/>
    </source>
</evidence>
<dbReference type="InterPro" id="IPR002178">
    <property type="entry name" value="PTS_EIIA_type-2_dom"/>
</dbReference>
<evidence type="ECO:0000259" key="3">
    <source>
        <dbReference type="PROSITE" id="PS51094"/>
    </source>
</evidence>
<dbReference type="EMBL" id="JAFJYC010000002">
    <property type="protein sequence ID" value="MBT9432890.1"/>
    <property type="molecule type" value="Genomic_DNA"/>
</dbReference>
<keyword evidence="1" id="KW-0805">Transcription regulation</keyword>
<organism evidence="4 5">
    <name type="scientific">Candidatus Sodalis endolongispinus</name>
    <dbReference type="NCBI Taxonomy" id="2812662"/>
    <lineage>
        <taxon>Bacteria</taxon>
        <taxon>Pseudomonadati</taxon>
        <taxon>Pseudomonadota</taxon>
        <taxon>Gammaproteobacteria</taxon>
        <taxon>Enterobacterales</taxon>
        <taxon>Bruguierivoracaceae</taxon>
        <taxon>Sodalis</taxon>
    </lineage>
</organism>
<dbReference type="Proteomes" id="UP000811282">
    <property type="component" value="Unassembled WGS sequence"/>
</dbReference>
<dbReference type="SUPFAM" id="SSF55804">
    <property type="entry name" value="Phoshotransferase/anion transport protein"/>
    <property type="match status" value="1"/>
</dbReference>
<comment type="caution">
    <text evidence="4">The sequence shown here is derived from an EMBL/GenBank/DDBJ whole genome shotgun (WGS) entry which is preliminary data.</text>
</comment>